<dbReference type="Gene3D" id="2.60.40.1190">
    <property type="match status" value="1"/>
</dbReference>
<dbReference type="InterPro" id="IPR010502">
    <property type="entry name" value="Carb-bd_dom_fam9"/>
</dbReference>
<proteinExistence type="predicted"/>
<protein>
    <submittedName>
        <fullName evidence="3">Uncharacterized protein</fullName>
    </submittedName>
</protein>
<accession>A0A2S7SXR0</accession>
<sequence>MSVNFISFLLMFRRFILLVAILAITVPGGRVLYAQQPKKCVKACRIKTPVVIDGKLNEPVWDSAEKASGFTQLSPRPGAGSALPTEVSIFYDDNAVYIGAMLYDNHPDSILKQLTGRDDFEYANTDAFGVAFDTYGDQQNGFAFFVTAGGVQADAKIRFDGFDYSWNAAWFSKARISDKGWAVEMKIPYSALRFPKSAVQNWGVNFTRTIRRTREKSYWSTITPGVSNYFSQAGELHDVHDILSPIRLAFLPYLSAYGQNFDGAYSKTINGGLDIKYGINESFTLDLTLVPDFGQTLYDNKVLNLSPVEVRYDERRYFFTEGIDLFNKNDLFYSRRVGGSPINSGRLNSSIDSTELVIQNPATTKLYNATKISGRTKGNLGIGFFNAVAAPAYATVRDTINGRERKLETAPLTNYNVIVLDQALKHNSYISFINTNVLRKENSYNANVSALLFRFCNKSNSYAISGSSDVSDISGGNAKADIGYRYYLALGKIKGNYLATFSTQTISDRFNPNDLGYLGRNNLSYYALNQSYNIYKPFWIANSASSSFNISYNKIFNPDAFYSFNINGSENMTFKNFLSSSLYWDTKPFSTNDYFEPRTPGRFYLYPRYFNIGGYVSSDYRKKFACDAELNHSSFAEPGRNSTYIFLSPRYRFSDKFSMVYRVENTASKNEVGFVNNVNGDIYLGTRDVNTFVNALTGAYIFNNRMSLSLDARHYWSQAKYSKYSLLNMDGTLSPSAYNTNHNINFNSFNIYTSFVWQFKPGSEMSIVYQNSIYSSGQMIEHNYFNNLNQTLAAAQSNSLSIKVIYYLDYLTLKSSLKKV</sequence>
<keyword evidence="4" id="KW-1185">Reference proteome</keyword>
<dbReference type="EMBL" id="PPSL01000002">
    <property type="protein sequence ID" value="PQJ11411.1"/>
    <property type="molecule type" value="Genomic_DNA"/>
</dbReference>
<dbReference type="GO" id="GO:0004553">
    <property type="term" value="F:hydrolase activity, hydrolyzing O-glycosyl compounds"/>
    <property type="evidence" value="ECO:0007669"/>
    <property type="project" value="InterPro"/>
</dbReference>
<gene>
    <name evidence="3" type="ORF">CJD36_006305</name>
</gene>
<dbReference type="GO" id="GO:0030246">
    <property type="term" value="F:carbohydrate binding"/>
    <property type="evidence" value="ECO:0007669"/>
    <property type="project" value="InterPro"/>
</dbReference>
<organism evidence="3 4">
    <name type="scientific">Flavipsychrobacter stenotrophus</name>
    <dbReference type="NCBI Taxonomy" id="2077091"/>
    <lineage>
        <taxon>Bacteria</taxon>
        <taxon>Pseudomonadati</taxon>
        <taxon>Bacteroidota</taxon>
        <taxon>Chitinophagia</taxon>
        <taxon>Chitinophagales</taxon>
        <taxon>Chitinophagaceae</taxon>
        <taxon>Flavipsychrobacter</taxon>
    </lineage>
</organism>
<dbReference type="Pfam" id="PF06452">
    <property type="entry name" value="CBM9_1"/>
    <property type="match status" value="1"/>
</dbReference>
<dbReference type="AlphaFoldDB" id="A0A2S7SXR0"/>
<feature type="domain" description="DUF5916" evidence="2">
    <location>
        <begin position="244"/>
        <end position="815"/>
    </location>
</feature>
<dbReference type="InterPro" id="IPR045670">
    <property type="entry name" value="DUF5916"/>
</dbReference>
<dbReference type="CDD" id="cd09618">
    <property type="entry name" value="CBM9_like_2"/>
    <property type="match status" value="1"/>
</dbReference>
<dbReference type="RefSeq" id="WP_105038290.1">
    <property type="nucleotide sequence ID" value="NZ_PPSL01000002.1"/>
</dbReference>
<dbReference type="GO" id="GO:0016052">
    <property type="term" value="P:carbohydrate catabolic process"/>
    <property type="evidence" value="ECO:0007669"/>
    <property type="project" value="InterPro"/>
</dbReference>
<comment type="caution">
    <text evidence="3">The sequence shown here is derived from an EMBL/GenBank/DDBJ whole genome shotgun (WGS) entry which is preliminary data.</text>
</comment>
<dbReference type="Pfam" id="PF19313">
    <property type="entry name" value="DUF5916"/>
    <property type="match status" value="1"/>
</dbReference>
<evidence type="ECO:0000259" key="1">
    <source>
        <dbReference type="Pfam" id="PF06452"/>
    </source>
</evidence>
<dbReference type="OrthoDB" id="9786766at2"/>
<dbReference type="SUPFAM" id="SSF49344">
    <property type="entry name" value="CBD9-like"/>
    <property type="match status" value="1"/>
</dbReference>
<evidence type="ECO:0000313" key="3">
    <source>
        <dbReference type="EMBL" id="PQJ11411.1"/>
    </source>
</evidence>
<name>A0A2S7SXR0_9BACT</name>
<feature type="domain" description="Carbohydrate-binding" evidence="1">
    <location>
        <begin position="52"/>
        <end position="199"/>
    </location>
</feature>
<evidence type="ECO:0000313" key="4">
    <source>
        <dbReference type="Proteomes" id="UP000239872"/>
    </source>
</evidence>
<dbReference type="Proteomes" id="UP000239872">
    <property type="component" value="Unassembled WGS sequence"/>
</dbReference>
<reference evidence="3 4" key="1">
    <citation type="submission" date="2018-01" db="EMBL/GenBank/DDBJ databases">
        <title>A novel member of the phylum Bacteroidetes isolated from glacier ice.</title>
        <authorList>
            <person name="Liu Q."/>
            <person name="Xin Y.-H."/>
        </authorList>
    </citation>
    <scope>NUCLEOTIDE SEQUENCE [LARGE SCALE GENOMIC DNA]</scope>
    <source>
        <strain evidence="3 4">RB1R16</strain>
    </source>
</reference>
<evidence type="ECO:0000259" key="2">
    <source>
        <dbReference type="Pfam" id="PF19313"/>
    </source>
</evidence>